<dbReference type="AlphaFoldDB" id="A0A973WLK3"/>
<name>A0A973WLK3_9BRAD</name>
<dbReference type="EMBL" id="JABWSX010000001">
    <property type="protein sequence ID" value="NVL05255.1"/>
    <property type="molecule type" value="Genomic_DNA"/>
</dbReference>
<accession>A0A973WLK3</accession>
<evidence type="ECO:0000313" key="1">
    <source>
        <dbReference type="EMBL" id="NVL05255.1"/>
    </source>
</evidence>
<gene>
    <name evidence="1" type="ORF">HU230_05930</name>
</gene>
<comment type="caution">
    <text evidence="1">The sequence shown here is derived from an EMBL/GenBank/DDBJ whole genome shotgun (WGS) entry which is preliminary data.</text>
</comment>
<organism evidence="1">
    <name type="scientific">Bradyrhizobium quebecense</name>
    <dbReference type="NCBI Taxonomy" id="2748629"/>
    <lineage>
        <taxon>Bacteria</taxon>
        <taxon>Pseudomonadati</taxon>
        <taxon>Pseudomonadota</taxon>
        <taxon>Alphaproteobacteria</taxon>
        <taxon>Hyphomicrobiales</taxon>
        <taxon>Nitrobacteraceae</taxon>
        <taxon>Bradyrhizobium</taxon>
    </lineage>
</organism>
<reference evidence="1" key="1">
    <citation type="submission" date="2020-06" db="EMBL/GenBank/DDBJ databases">
        <title>Whole Genome Sequence of Bradyrhizobium sp. Strain 66S1MB.</title>
        <authorList>
            <person name="Bromfield E."/>
            <person name="Cloutier S."/>
        </authorList>
    </citation>
    <scope>NUCLEOTIDE SEQUENCE</scope>
    <source>
        <strain evidence="1">66S1MB</strain>
    </source>
</reference>
<sequence length="63" mass="6697">MPKEKTFNNPRNKYACAAEECSRAGEPVDLSATGIAGRACAALFKCKLLAKTTVKTAHTRAAL</sequence>
<protein>
    <submittedName>
        <fullName evidence="1">Uncharacterized protein</fullName>
    </submittedName>
</protein>
<proteinExistence type="predicted"/>
<dbReference type="RefSeq" id="WP_176529311.1">
    <property type="nucleotide sequence ID" value="NZ_CP088022.1"/>
</dbReference>